<dbReference type="InterPro" id="IPR000086">
    <property type="entry name" value="NUDIX_hydrolase_dom"/>
</dbReference>
<accession>A0A7S8E614</accession>
<evidence type="ECO:0000259" key="3">
    <source>
        <dbReference type="PROSITE" id="PS51462"/>
    </source>
</evidence>
<sequence length="163" mass="18929">MPSTTLRRRLLHLIQRVPRLFALVYYVYRFLQPKYTLGVIGIVFNEDGQFLIVEHVFHPKHPWGIPGGWIGRDEDPAVAVKRELQEELSLEVEVTHLLLVEKTQHNHIDTAYLCRPLGAVGKLSYELLSYRWTTVEEAPTLYNFHVRAVAKAAHILQQNQHNQ</sequence>
<dbReference type="PANTHER" id="PTHR43046:SF14">
    <property type="entry name" value="MUTT_NUDIX FAMILY PROTEIN"/>
    <property type="match status" value="1"/>
</dbReference>
<keyword evidence="2 4" id="KW-0378">Hydrolase</keyword>
<keyword evidence="5" id="KW-1185">Reference proteome</keyword>
<evidence type="ECO:0000256" key="2">
    <source>
        <dbReference type="ARBA" id="ARBA00022801"/>
    </source>
</evidence>
<proteinExistence type="predicted"/>
<dbReference type="Pfam" id="PF00293">
    <property type="entry name" value="NUDIX"/>
    <property type="match status" value="1"/>
</dbReference>
<dbReference type="KEGG" id="pmet:G4Y79_15060"/>
<gene>
    <name evidence="4" type="ORF">G4Y79_15060</name>
</gene>
<dbReference type="PROSITE" id="PS51462">
    <property type="entry name" value="NUDIX"/>
    <property type="match status" value="1"/>
</dbReference>
<evidence type="ECO:0000313" key="4">
    <source>
        <dbReference type="EMBL" id="QPC81022.1"/>
    </source>
</evidence>
<organism evidence="4 5">
    <name type="scientific">Phototrophicus methaneseepsis</name>
    <dbReference type="NCBI Taxonomy" id="2710758"/>
    <lineage>
        <taxon>Bacteria</taxon>
        <taxon>Bacillati</taxon>
        <taxon>Chloroflexota</taxon>
        <taxon>Candidatus Thermofontia</taxon>
        <taxon>Phototrophicales</taxon>
        <taxon>Phototrophicaceae</taxon>
        <taxon>Phototrophicus</taxon>
    </lineage>
</organism>
<dbReference type="RefSeq" id="WP_195169095.1">
    <property type="nucleotide sequence ID" value="NZ_CP062983.1"/>
</dbReference>
<reference evidence="4 5" key="1">
    <citation type="submission" date="2020-02" db="EMBL/GenBank/DDBJ databases">
        <authorList>
            <person name="Zheng R.K."/>
            <person name="Sun C.M."/>
        </authorList>
    </citation>
    <scope>NUCLEOTIDE SEQUENCE [LARGE SCALE GENOMIC DNA]</scope>
    <source>
        <strain evidence="5">rifampicinis</strain>
    </source>
</reference>
<comment type="cofactor">
    <cofactor evidence="1">
        <name>Mg(2+)</name>
        <dbReference type="ChEBI" id="CHEBI:18420"/>
    </cofactor>
</comment>
<name>A0A7S8E614_9CHLR</name>
<evidence type="ECO:0000256" key="1">
    <source>
        <dbReference type="ARBA" id="ARBA00001946"/>
    </source>
</evidence>
<evidence type="ECO:0000313" key="5">
    <source>
        <dbReference type="Proteomes" id="UP000594468"/>
    </source>
</evidence>
<dbReference type="Gene3D" id="3.90.79.10">
    <property type="entry name" value="Nucleoside Triphosphate Pyrophosphohydrolase"/>
    <property type="match status" value="1"/>
</dbReference>
<dbReference type="AlphaFoldDB" id="A0A7S8E614"/>
<dbReference type="InterPro" id="IPR015797">
    <property type="entry name" value="NUDIX_hydrolase-like_dom_sf"/>
</dbReference>
<dbReference type="SUPFAM" id="SSF55811">
    <property type="entry name" value="Nudix"/>
    <property type="match status" value="1"/>
</dbReference>
<dbReference type="Proteomes" id="UP000594468">
    <property type="component" value="Chromosome"/>
</dbReference>
<protein>
    <submittedName>
        <fullName evidence="4">NUDIX hydrolase</fullName>
    </submittedName>
</protein>
<dbReference type="EMBL" id="CP062983">
    <property type="protein sequence ID" value="QPC81022.1"/>
    <property type="molecule type" value="Genomic_DNA"/>
</dbReference>
<dbReference type="GO" id="GO:0016787">
    <property type="term" value="F:hydrolase activity"/>
    <property type="evidence" value="ECO:0007669"/>
    <property type="project" value="UniProtKB-KW"/>
</dbReference>
<feature type="domain" description="Nudix hydrolase" evidence="3">
    <location>
        <begin position="34"/>
        <end position="155"/>
    </location>
</feature>
<dbReference type="PANTHER" id="PTHR43046">
    <property type="entry name" value="GDP-MANNOSE MANNOSYL HYDROLASE"/>
    <property type="match status" value="1"/>
</dbReference>